<keyword evidence="4" id="KW-0479">Metal-binding</keyword>
<feature type="compositionally biased region" description="Basic and acidic residues" evidence="9">
    <location>
        <begin position="1"/>
        <end position="10"/>
    </location>
</feature>
<dbReference type="Gene3D" id="3.30.40.10">
    <property type="entry name" value="Zinc/RING finger domain, C3HC4 (zinc finger)"/>
    <property type="match status" value="1"/>
</dbReference>
<evidence type="ECO:0000256" key="2">
    <source>
        <dbReference type="ARBA" id="ARBA00012483"/>
    </source>
</evidence>
<feature type="compositionally biased region" description="Basic and acidic residues" evidence="9">
    <location>
        <begin position="106"/>
        <end position="115"/>
    </location>
</feature>
<dbReference type="SMART" id="SM00184">
    <property type="entry name" value="RING"/>
    <property type="match status" value="1"/>
</dbReference>
<feature type="region of interest" description="Disordered" evidence="9">
    <location>
        <begin position="1"/>
        <end position="29"/>
    </location>
</feature>
<dbReference type="InterPro" id="IPR013083">
    <property type="entry name" value="Znf_RING/FYVE/PHD"/>
</dbReference>
<evidence type="ECO:0000256" key="4">
    <source>
        <dbReference type="ARBA" id="ARBA00022723"/>
    </source>
</evidence>
<evidence type="ECO:0000313" key="11">
    <source>
        <dbReference type="EMBL" id="JAC65413.1"/>
    </source>
</evidence>
<evidence type="ECO:0000256" key="6">
    <source>
        <dbReference type="ARBA" id="ARBA00022786"/>
    </source>
</evidence>
<keyword evidence="6" id="KW-0833">Ubl conjugation pathway</keyword>
<name>A0A061RY84_9CHLO</name>
<dbReference type="PANTHER" id="PTHR46463:SF10">
    <property type="entry name" value="OS01G0926200 PROTEIN"/>
    <property type="match status" value="1"/>
</dbReference>
<feature type="domain" description="RING-type" evidence="10">
    <location>
        <begin position="158"/>
        <end position="199"/>
    </location>
</feature>
<dbReference type="GO" id="GO:0061630">
    <property type="term" value="F:ubiquitin protein ligase activity"/>
    <property type="evidence" value="ECO:0007669"/>
    <property type="project" value="UniProtKB-EC"/>
</dbReference>
<dbReference type="InterPro" id="IPR001841">
    <property type="entry name" value="Znf_RING"/>
</dbReference>
<dbReference type="AlphaFoldDB" id="A0A061RY84"/>
<evidence type="ECO:0000256" key="3">
    <source>
        <dbReference type="ARBA" id="ARBA00022679"/>
    </source>
</evidence>
<feature type="region of interest" description="Disordered" evidence="9">
    <location>
        <begin position="55"/>
        <end position="123"/>
    </location>
</feature>
<protein>
    <recommendedName>
        <fullName evidence="2">RING-type E3 ubiquitin transferase</fullName>
        <ecNumber evidence="2">2.3.2.27</ecNumber>
    </recommendedName>
</protein>
<evidence type="ECO:0000256" key="9">
    <source>
        <dbReference type="SAM" id="MobiDB-lite"/>
    </source>
</evidence>
<dbReference type="EMBL" id="GBEZ01021328">
    <property type="protein sequence ID" value="JAC65413.1"/>
    <property type="molecule type" value="Transcribed_RNA"/>
</dbReference>
<dbReference type="SUPFAM" id="SSF57850">
    <property type="entry name" value="RING/U-box"/>
    <property type="match status" value="1"/>
</dbReference>
<keyword evidence="7" id="KW-0862">Zinc</keyword>
<feature type="compositionally biased region" description="Polar residues" evidence="9">
    <location>
        <begin position="65"/>
        <end position="99"/>
    </location>
</feature>
<evidence type="ECO:0000259" key="10">
    <source>
        <dbReference type="PROSITE" id="PS50089"/>
    </source>
</evidence>
<keyword evidence="3" id="KW-0808">Transferase</keyword>
<dbReference type="PROSITE" id="PS50089">
    <property type="entry name" value="ZF_RING_2"/>
    <property type="match status" value="1"/>
</dbReference>
<dbReference type="GO" id="GO:0008270">
    <property type="term" value="F:zinc ion binding"/>
    <property type="evidence" value="ECO:0007669"/>
    <property type="project" value="UniProtKB-KW"/>
</dbReference>
<keyword evidence="5 8" id="KW-0863">Zinc-finger</keyword>
<evidence type="ECO:0000256" key="5">
    <source>
        <dbReference type="ARBA" id="ARBA00022771"/>
    </source>
</evidence>
<evidence type="ECO:0000256" key="1">
    <source>
        <dbReference type="ARBA" id="ARBA00000900"/>
    </source>
</evidence>
<organism evidence="12">
    <name type="scientific">Tetraselmis sp. GSL018</name>
    <dbReference type="NCBI Taxonomy" id="582737"/>
    <lineage>
        <taxon>Eukaryota</taxon>
        <taxon>Viridiplantae</taxon>
        <taxon>Chlorophyta</taxon>
        <taxon>core chlorophytes</taxon>
        <taxon>Chlorodendrophyceae</taxon>
        <taxon>Chlorodendrales</taxon>
        <taxon>Chlorodendraceae</taxon>
        <taxon>Tetraselmis</taxon>
    </lineage>
</organism>
<dbReference type="EC" id="2.3.2.27" evidence="2"/>
<gene>
    <name evidence="11" type="ORF">TSPGSL018_16092</name>
    <name evidence="12" type="ORF">TSPGSL018_22290</name>
</gene>
<reference evidence="12" key="1">
    <citation type="submission" date="2014-05" db="EMBL/GenBank/DDBJ databases">
        <title>The transcriptome of the halophilic microalga Tetraselmis sp. GSL018 isolated from the Great Salt Lake, Utah.</title>
        <authorList>
            <person name="Jinkerson R.E."/>
            <person name="D'Adamo S."/>
            <person name="Posewitz M.C."/>
        </authorList>
    </citation>
    <scope>NUCLEOTIDE SEQUENCE</scope>
    <source>
        <strain evidence="12">GSL018</strain>
    </source>
</reference>
<comment type="catalytic activity">
    <reaction evidence="1">
        <text>S-ubiquitinyl-[E2 ubiquitin-conjugating enzyme]-L-cysteine + [acceptor protein]-L-lysine = [E2 ubiquitin-conjugating enzyme]-L-cysteine + N(6)-ubiquitinyl-[acceptor protein]-L-lysine.</text>
        <dbReference type="EC" id="2.3.2.27"/>
    </reaction>
</comment>
<sequence length="213" mass="23486">MQTRIRRDNAMEQPISASALRGGNLRPYASNDTVNSPVIHLVRLFGCGGCCRRRRDRDHRSRGSTNVRSVTVRNSSHSVVTPSVPCTTGNTPNAQSSRVGSVAVPARDHGEHSETESLLSKTQTTKIDTSFSASPELPKASLPKGFHFIEDDWDADTCPTCLEGYAPDNPKIDTFCKHHFHLSCIYEWLERSKLCPVCSAPMRTASGKKFLEA</sequence>
<dbReference type="Pfam" id="PF13639">
    <property type="entry name" value="zf-RING_2"/>
    <property type="match status" value="1"/>
</dbReference>
<proteinExistence type="predicted"/>
<dbReference type="EMBL" id="GBEZ01009914">
    <property type="protein sequence ID" value="JAC75709.1"/>
    <property type="molecule type" value="Transcribed_RNA"/>
</dbReference>
<evidence type="ECO:0000256" key="7">
    <source>
        <dbReference type="ARBA" id="ARBA00022833"/>
    </source>
</evidence>
<accession>A0A061RY84</accession>
<evidence type="ECO:0000256" key="8">
    <source>
        <dbReference type="PROSITE-ProRule" id="PRU00175"/>
    </source>
</evidence>
<evidence type="ECO:0000313" key="12">
    <source>
        <dbReference type="EMBL" id="JAC75709.1"/>
    </source>
</evidence>
<dbReference type="PANTHER" id="PTHR46463">
    <property type="entry name" value="ZINC FINGER, RING/FYVE/PHD-TYPE"/>
    <property type="match status" value="1"/>
</dbReference>